<evidence type="ECO:0000313" key="1">
    <source>
        <dbReference type="EMBL" id="KAH9291550.1"/>
    </source>
</evidence>
<keyword evidence="2" id="KW-1185">Reference proteome</keyword>
<protein>
    <submittedName>
        <fullName evidence="1">Uncharacterized protein</fullName>
    </submittedName>
</protein>
<sequence length="143" mass="15973">LTKDVNRFVCVMDAISDGEFLRSKGPFVALKWNWEELPWLKAKGYYSLAAFIAYKLELSLRLSWLNSHAKKRMKNINSNTANNCYSLGNAHETAKNGVAPGLGVFTRQRVLEEERVRCLVERSGSVGRVAYVVRAGYVAGGCV</sequence>
<dbReference type="AlphaFoldDB" id="A0AA38F7K9"/>
<comment type="caution">
    <text evidence="1">The sequence shown here is derived from an EMBL/GenBank/DDBJ whole genome shotgun (WGS) entry which is preliminary data.</text>
</comment>
<dbReference type="Proteomes" id="UP000824469">
    <property type="component" value="Unassembled WGS sequence"/>
</dbReference>
<accession>A0AA38F7K9</accession>
<dbReference type="EMBL" id="JAHRHJ020003548">
    <property type="protein sequence ID" value="KAH9291550.1"/>
    <property type="molecule type" value="Genomic_DNA"/>
</dbReference>
<reference evidence="1 2" key="1">
    <citation type="journal article" date="2021" name="Nat. Plants">
        <title>The Taxus genome provides insights into paclitaxel biosynthesis.</title>
        <authorList>
            <person name="Xiong X."/>
            <person name="Gou J."/>
            <person name="Liao Q."/>
            <person name="Li Y."/>
            <person name="Zhou Q."/>
            <person name="Bi G."/>
            <person name="Li C."/>
            <person name="Du R."/>
            <person name="Wang X."/>
            <person name="Sun T."/>
            <person name="Guo L."/>
            <person name="Liang H."/>
            <person name="Lu P."/>
            <person name="Wu Y."/>
            <person name="Zhang Z."/>
            <person name="Ro D.K."/>
            <person name="Shang Y."/>
            <person name="Huang S."/>
            <person name="Yan J."/>
        </authorList>
    </citation>
    <scope>NUCLEOTIDE SEQUENCE [LARGE SCALE GENOMIC DNA]</scope>
    <source>
        <strain evidence="1">Ta-2019</strain>
    </source>
</reference>
<name>A0AA38F7K9_TAXCH</name>
<gene>
    <name evidence="1" type="ORF">KI387_043263</name>
</gene>
<feature type="non-terminal residue" evidence="1">
    <location>
        <position position="1"/>
    </location>
</feature>
<proteinExistence type="predicted"/>
<evidence type="ECO:0000313" key="2">
    <source>
        <dbReference type="Proteomes" id="UP000824469"/>
    </source>
</evidence>
<organism evidence="1 2">
    <name type="scientific">Taxus chinensis</name>
    <name type="common">Chinese yew</name>
    <name type="synonym">Taxus wallichiana var. chinensis</name>
    <dbReference type="NCBI Taxonomy" id="29808"/>
    <lineage>
        <taxon>Eukaryota</taxon>
        <taxon>Viridiplantae</taxon>
        <taxon>Streptophyta</taxon>
        <taxon>Embryophyta</taxon>
        <taxon>Tracheophyta</taxon>
        <taxon>Spermatophyta</taxon>
        <taxon>Pinopsida</taxon>
        <taxon>Pinidae</taxon>
        <taxon>Conifers II</taxon>
        <taxon>Cupressales</taxon>
        <taxon>Taxaceae</taxon>
        <taxon>Taxus</taxon>
    </lineage>
</organism>